<dbReference type="PANTHER" id="PTHR22652">
    <property type="entry name" value="NUCLEOPORIN NUP43"/>
    <property type="match status" value="1"/>
</dbReference>
<feature type="region of interest" description="Disordered" evidence="5">
    <location>
        <begin position="539"/>
        <end position="576"/>
    </location>
</feature>
<dbReference type="SUPFAM" id="SSF50978">
    <property type="entry name" value="WD40 repeat-like"/>
    <property type="match status" value="1"/>
</dbReference>
<evidence type="ECO:0000256" key="2">
    <source>
        <dbReference type="ARBA" id="ARBA00022574"/>
    </source>
</evidence>
<sequence length="576" mass="65467">MVKKSSKNTGKEFVFTRKPIFNIHHQADPLFAAKCHPSEPIFITGTATGHVQTYRYDYEKLIEIYEDQDKFPYDISCVKYDDFDDNSIISQWHTKRHKKSCRDICFDLPSGGEKVHSIGSDGMIKTADIKTGLVTNKFNSKTDCKFDNNNYELSIFTKCLSVPNKNFLLVGDESGNLTCHDTRLKNLGLCYKPSKKLHMAEGINSINYCWPKSDYKIITTGSTTVCEIDLRKPSEPLHTSEDQEDEVLCATWLDQEKQETMICGMGDVVTTWKPQMNEWEDQISRIRVAKGETVESLVSAMDPDSRYVYGGCSNGHIAKIDIIGGKVVERFLQHDPEEDDKVDEVLGLDLDHQYRLVSFGTDGFKIWEDESMVQNRNEEEDDDDLDERSDSDDDGMNTDDYKNGSDSGDDSDSDVELKTDSKKNGSKKKAEDEDSEDEDEQDEDEDENREEDIEEEDDDRAMKATKRSLSESLKRRMEASKAAVSKKQKVETTQQESDVDTADSDIGEEVPDSDDETDFSQNKGKTVELHTIRDKIIAEIENPVDTIDNKGKKGKKKDKKPKKQDPGHGIRRFEGL</sequence>
<dbReference type="Proteomes" id="UP001378960">
    <property type="component" value="Unassembled WGS sequence"/>
</dbReference>
<dbReference type="Gene3D" id="2.130.10.10">
    <property type="entry name" value="YVTN repeat-like/Quinoprotein amine dehydrogenase"/>
    <property type="match status" value="2"/>
</dbReference>
<comment type="subcellular location">
    <subcellularLocation>
        <location evidence="1">Nucleus</location>
    </subcellularLocation>
</comment>
<evidence type="ECO:0000313" key="7">
    <source>
        <dbReference type="Proteomes" id="UP001378960"/>
    </source>
</evidence>
<feature type="compositionally biased region" description="Basic and acidic residues" evidence="5">
    <location>
        <begin position="415"/>
        <end position="431"/>
    </location>
</feature>
<feature type="region of interest" description="Disordered" evidence="5">
    <location>
        <begin position="370"/>
        <end position="526"/>
    </location>
</feature>
<evidence type="ECO:0000256" key="4">
    <source>
        <dbReference type="ARBA" id="ARBA00023242"/>
    </source>
</evidence>
<evidence type="ECO:0000313" key="6">
    <source>
        <dbReference type="EMBL" id="GMM45952.1"/>
    </source>
</evidence>
<dbReference type="InterPro" id="IPR036322">
    <property type="entry name" value="WD40_repeat_dom_sf"/>
</dbReference>
<feature type="compositionally biased region" description="Acidic residues" evidence="5">
    <location>
        <begin position="497"/>
        <end position="518"/>
    </location>
</feature>
<keyword evidence="2" id="KW-0853">WD repeat</keyword>
<dbReference type="GO" id="GO:0031080">
    <property type="term" value="C:nuclear pore outer ring"/>
    <property type="evidence" value="ECO:0007669"/>
    <property type="project" value="TreeGrafter"/>
</dbReference>
<keyword evidence="3" id="KW-0677">Repeat</keyword>
<dbReference type="EMBL" id="BTGB01000003">
    <property type="protein sequence ID" value="GMM45952.1"/>
    <property type="molecule type" value="Genomic_DNA"/>
</dbReference>
<feature type="compositionally biased region" description="Acidic residues" evidence="5">
    <location>
        <begin position="378"/>
        <end position="397"/>
    </location>
</feature>
<feature type="compositionally biased region" description="Acidic residues" evidence="5">
    <location>
        <begin position="432"/>
        <end position="459"/>
    </location>
</feature>
<evidence type="ECO:0000256" key="3">
    <source>
        <dbReference type="ARBA" id="ARBA00022737"/>
    </source>
</evidence>
<keyword evidence="7" id="KW-1185">Reference proteome</keyword>
<feature type="compositionally biased region" description="Basic and acidic residues" evidence="5">
    <location>
        <begin position="468"/>
        <end position="479"/>
    </location>
</feature>
<keyword evidence="4" id="KW-0539">Nucleus</keyword>
<protein>
    <submittedName>
        <fullName evidence="6">Jip5 protein</fullName>
    </submittedName>
</protein>
<dbReference type="AlphaFoldDB" id="A0AAV5R4Q9"/>
<name>A0AAV5R4Q9_PICKL</name>
<gene>
    <name evidence="6" type="ORF">DAPK24_025270</name>
</gene>
<feature type="compositionally biased region" description="Basic and acidic residues" evidence="5">
    <location>
        <begin position="563"/>
        <end position="576"/>
    </location>
</feature>
<comment type="caution">
    <text evidence="6">The sequence shown here is derived from an EMBL/GenBank/DDBJ whole genome shotgun (WGS) entry which is preliminary data.</text>
</comment>
<evidence type="ECO:0000256" key="5">
    <source>
        <dbReference type="SAM" id="MobiDB-lite"/>
    </source>
</evidence>
<dbReference type="InterPro" id="IPR015943">
    <property type="entry name" value="WD40/YVTN_repeat-like_dom_sf"/>
</dbReference>
<reference evidence="6 7" key="1">
    <citation type="journal article" date="2023" name="Elife">
        <title>Identification of key yeast species and microbe-microbe interactions impacting larval growth of Drosophila in the wild.</title>
        <authorList>
            <person name="Mure A."/>
            <person name="Sugiura Y."/>
            <person name="Maeda R."/>
            <person name="Honda K."/>
            <person name="Sakurai N."/>
            <person name="Takahashi Y."/>
            <person name="Watada M."/>
            <person name="Katoh T."/>
            <person name="Gotoh A."/>
            <person name="Gotoh Y."/>
            <person name="Taniguchi I."/>
            <person name="Nakamura K."/>
            <person name="Hayashi T."/>
            <person name="Katayama T."/>
            <person name="Uemura T."/>
            <person name="Hattori Y."/>
        </authorList>
    </citation>
    <scope>NUCLEOTIDE SEQUENCE [LARGE SCALE GENOMIC DNA]</scope>
    <source>
        <strain evidence="6 7">PK-24</strain>
    </source>
</reference>
<evidence type="ECO:0000256" key="1">
    <source>
        <dbReference type="ARBA" id="ARBA00004123"/>
    </source>
</evidence>
<feature type="compositionally biased region" description="Basic residues" evidence="5">
    <location>
        <begin position="552"/>
        <end position="562"/>
    </location>
</feature>
<organism evidence="6 7">
    <name type="scientific">Pichia kluyveri</name>
    <name type="common">Yeast</name>
    <dbReference type="NCBI Taxonomy" id="36015"/>
    <lineage>
        <taxon>Eukaryota</taxon>
        <taxon>Fungi</taxon>
        <taxon>Dikarya</taxon>
        <taxon>Ascomycota</taxon>
        <taxon>Saccharomycotina</taxon>
        <taxon>Pichiomycetes</taxon>
        <taxon>Pichiales</taxon>
        <taxon>Pichiaceae</taxon>
        <taxon>Pichia</taxon>
    </lineage>
</organism>
<dbReference type="PANTHER" id="PTHR22652:SF0">
    <property type="entry name" value="NUCLEOPORIN NUP43"/>
    <property type="match status" value="1"/>
</dbReference>
<proteinExistence type="predicted"/>
<accession>A0AAV5R4Q9</accession>